<accession>A0ABR3JZ86</accession>
<dbReference type="Proteomes" id="UP001556367">
    <property type="component" value="Unassembled WGS sequence"/>
</dbReference>
<proteinExistence type="predicted"/>
<dbReference type="EMBL" id="JASNQZ010000001">
    <property type="protein sequence ID" value="KAL0960505.1"/>
    <property type="molecule type" value="Genomic_DNA"/>
</dbReference>
<evidence type="ECO:0000313" key="2">
    <source>
        <dbReference type="Proteomes" id="UP001556367"/>
    </source>
</evidence>
<reference evidence="2" key="1">
    <citation type="submission" date="2024-06" db="EMBL/GenBank/DDBJ databases">
        <title>Multi-omics analyses provide insights into the biosynthesis of the anticancer antibiotic pleurotin in Hohenbuehelia grisea.</title>
        <authorList>
            <person name="Weaver J.A."/>
            <person name="Alberti F."/>
        </authorList>
    </citation>
    <scope>NUCLEOTIDE SEQUENCE [LARGE SCALE GENOMIC DNA]</scope>
    <source>
        <strain evidence="2">T-177</strain>
    </source>
</reference>
<sequence>MQSRLGTYAGIVMVKSTDIIAAMFITSNTNELLVHGKAHKSTGGDIRIESHYISSS</sequence>
<gene>
    <name evidence="1" type="ORF">HGRIS_005543</name>
</gene>
<comment type="caution">
    <text evidence="1">The sequence shown here is derived from an EMBL/GenBank/DDBJ whole genome shotgun (WGS) entry which is preliminary data.</text>
</comment>
<protein>
    <submittedName>
        <fullName evidence="1">Uncharacterized protein</fullName>
    </submittedName>
</protein>
<name>A0ABR3JZ86_9AGAR</name>
<organism evidence="1 2">
    <name type="scientific">Hohenbuehelia grisea</name>
    <dbReference type="NCBI Taxonomy" id="104357"/>
    <lineage>
        <taxon>Eukaryota</taxon>
        <taxon>Fungi</taxon>
        <taxon>Dikarya</taxon>
        <taxon>Basidiomycota</taxon>
        <taxon>Agaricomycotina</taxon>
        <taxon>Agaricomycetes</taxon>
        <taxon>Agaricomycetidae</taxon>
        <taxon>Agaricales</taxon>
        <taxon>Pleurotineae</taxon>
        <taxon>Pleurotaceae</taxon>
        <taxon>Hohenbuehelia</taxon>
    </lineage>
</organism>
<keyword evidence="2" id="KW-1185">Reference proteome</keyword>
<evidence type="ECO:0000313" key="1">
    <source>
        <dbReference type="EMBL" id="KAL0960505.1"/>
    </source>
</evidence>